<dbReference type="EMBL" id="MHPU01000042">
    <property type="protein sequence ID" value="OGZ87486.1"/>
    <property type="molecule type" value="Genomic_DNA"/>
</dbReference>
<dbReference type="InterPro" id="IPR011101">
    <property type="entry name" value="DUF5131"/>
</dbReference>
<evidence type="ECO:0000313" key="1">
    <source>
        <dbReference type="EMBL" id="OGZ87486.1"/>
    </source>
</evidence>
<comment type="caution">
    <text evidence="1">The sequence shown here is derived from an EMBL/GenBank/DDBJ whole genome shotgun (WGS) entry which is preliminary data.</text>
</comment>
<reference evidence="1 2" key="1">
    <citation type="journal article" date="2016" name="Nat. Commun.">
        <title>Thousands of microbial genomes shed light on interconnected biogeochemical processes in an aquifer system.</title>
        <authorList>
            <person name="Anantharaman K."/>
            <person name="Brown C.T."/>
            <person name="Hug L.A."/>
            <person name="Sharon I."/>
            <person name="Castelle C.J."/>
            <person name="Probst A.J."/>
            <person name="Thomas B.C."/>
            <person name="Singh A."/>
            <person name="Wilkins M.J."/>
            <person name="Karaoz U."/>
            <person name="Brodie E.L."/>
            <person name="Williams K.H."/>
            <person name="Hubbard S.S."/>
            <person name="Banfield J.F."/>
        </authorList>
    </citation>
    <scope>NUCLEOTIDE SEQUENCE [LARGE SCALE GENOMIC DNA]</scope>
</reference>
<dbReference type="AlphaFoldDB" id="A0A1G2JK20"/>
<evidence type="ECO:0008006" key="3">
    <source>
        <dbReference type="Google" id="ProtNLM"/>
    </source>
</evidence>
<proteinExistence type="predicted"/>
<dbReference type="Pfam" id="PF07505">
    <property type="entry name" value="DUF5131"/>
    <property type="match status" value="1"/>
</dbReference>
<sequence>MNKTKKDKIDWADYTWNPITGCANNCTYCYAKGICSRFHKQWEKKPHELINAKLDKPFDPKLWPDRLKEKMPKKPSKIFIGSMAGMFESQIPNCEIENILKVVRNNPQHTFQFLTKNPKRYLDFDFPENCWLGTTVDYPNQDRVNWLKKKNNYKFISFEPLLDDMSGLDISDINLVIIGAMTGRGSTVPKKEWINSIRHPNIIYKNNIKKYL</sequence>
<name>A0A1G2JK20_9BACT</name>
<accession>A0A1G2JK20</accession>
<evidence type="ECO:0000313" key="2">
    <source>
        <dbReference type="Proteomes" id="UP000178935"/>
    </source>
</evidence>
<dbReference type="Proteomes" id="UP000178935">
    <property type="component" value="Unassembled WGS sequence"/>
</dbReference>
<gene>
    <name evidence="1" type="ORF">A2561_00620</name>
</gene>
<organism evidence="1 2">
    <name type="scientific">Candidatus Staskawiczbacteria bacterium RIFOXYD1_FULL_32_13</name>
    <dbReference type="NCBI Taxonomy" id="1802234"/>
    <lineage>
        <taxon>Bacteria</taxon>
        <taxon>Candidatus Staskawicziibacteriota</taxon>
    </lineage>
</organism>
<protein>
    <recommendedName>
        <fullName evidence="3">Phage protein Gp37/Gp68</fullName>
    </recommendedName>
</protein>